<evidence type="ECO:0000256" key="5">
    <source>
        <dbReference type="SAM" id="MobiDB-lite"/>
    </source>
</evidence>
<evidence type="ECO:0000256" key="4">
    <source>
        <dbReference type="RuleBase" id="RU004508"/>
    </source>
</evidence>
<keyword evidence="6" id="KW-0808">Transferase</keyword>
<keyword evidence="3 4" id="KW-0663">Pyridoxal phosphate</keyword>
<feature type="modified residue" description="N6-(pyridoxal phosphate)lysine" evidence="3">
    <location>
        <position position="220"/>
    </location>
</feature>
<protein>
    <submittedName>
        <fullName evidence="6">Aminotransferase DegT</fullName>
    </submittedName>
</protein>
<keyword evidence="6" id="KW-0032">Aminotransferase</keyword>
<keyword evidence="7" id="KW-1185">Reference proteome</keyword>
<dbReference type="Gene3D" id="3.90.1150.10">
    <property type="entry name" value="Aspartate Aminotransferase, domain 1"/>
    <property type="match status" value="1"/>
</dbReference>
<dbReference type="PANTHER" id="PTHR30244:SF34">
    <property type="entry name" value="DTDP-4-AMINO-4,6-DIDEOXYGALACTOSE TRANSAMINASE"/>
    <property type="match status" value="1"/>
</dbReference>
<feature type="region of interest" description="Disordered" evidence="5">
    <location>
        <begin position="1"/>
        <end position="30"/>
    </location>
</feature>
<organism evidence="6 7">
    <name type="scientific">Polymorphospora rubra</name>
    <dbReference type="NCBI Taxonomy" id="338584"/>
    <lineage>
        <taxon>Bacteria</taxon>
        <taxon>Bacillati</taxon>
        <taxon>Actinomycetota</taxon>
        <taxon>Actinomycetes</taxon>
        <taxon>Micromonosporales</taxon>
        <taxon>Micromonosporaceae</taxon>
        <taxon>Polymorphospora</taxon>
    </lineage>
</organism>
<dbReference type="Proteomes" id="UP000680866">
    <property type="component" value="Chromosome"/>
</dbReference>
<evidence type="ECO:0000256" key="1">
    <source>
        <dbReference type="ARBA" id="ARBA00001933"/>
    </source>
</evidence>
<dbReference type="GO" id="GO:0030170">
    <property type="term" value="F:pyridoxal phosphate binding"/>
    <property type="evidence" value="ECO:0007669"/>
    <property type="project" value="TreeGrafter"/>
</dbReference>
<dbReference type="EMBL" id="AP023359">
    <property type="protein sequence ID" value="BCJ68776.1"/>
    <property type="molecule type" value="Genomic_DNA"/>
</dbReference>
<dbReference type="InterPro" id="IPR000653">
    <property type="entry name" value="DegT/StrS_aminotransferase"/>
</dbReference>
<evidence type="ECO:0000256" key="3">
    <source>
        <dbReference type="PIRSR" id="PIRSR000390-2"/>
    </source>
</evidence>
<dbReference type="InterPro" id="IPR015421">
    <property type="entry name" value="PyrdxlP-dep_Trfase_major"/>
</dbReference>
<name>A0A810N5U4_9ACTN</name>
<dbReference type="GO" id="GO:0000271">
    <property type="term" value="P:polysaccharide biosynthetic process"/>
    <property type="evidence" value="ECO:0007669"/>
    <property type="project" value="TreeGrafter"/>
</dbReference>
<dbReference type="InterPro" id="IPR015424">
    <property type="entry name" value="PyrdxlP-dep_Trfase"/>
</dbReference>
<proteinExistence type="inferred from homology"/>
<evidence type="ECO:0000313" key="7">
    <source>
        <dbReference type="Proteomes" id="UP000680866"/>
    </source>
</evidence>
<dbReference type="AlphaFoldDB" id="A0A810N5U4"/>
<feature type="active site" description="Proton acceptor" evidence="2">
    <location>
        <position position="220"/>
    </location>
</feature>
<dbReference type="SUPFAM" id="SSF53383">
    <property type="entry name" value="PLP-dependent transferases"/>
    <property type="match status" value="1"/>
</dbReference>
<dbReference type="PANTHER" id="PTHR30244">
    <property type="entry name" value="TRANSAMINASE"/>
    <property type="match status" value="1"/>
</dbReference>
<comment type="similarity">
    <text evidence="4">Belongs to the DegT/DnrJ/EryC1 family.</text>
</comment>
<sequence length="429" mass="44942">MLTHGDSTTSPPTIGPPGPPAVLGGTPIRTRPWPTYDKGDVWISEADEQAAIGAIRERRYFRYDTRPHAETHTGRFEQGLCDHFGVRHALACASGTTAIALGLLGLGLPPGSPVACPAFTFAATPSAILLAGHRPVIVECDEDLHLDLGDLRRALAEGAAAVVVVHMRGFASDMPAICALAAEYGVPVVEDAVPALGAALNGRPLGTFGRAGAFSTQSDKALNTGEGGFLLTDDEELYARAVVFSGAYEGRLARHFGGDRPPVDDLAHPIFGVRMDEIRAALAGALLGGLPAKLAAHHRNYAHVAAGLADLPGLALRRPVAPGAYLGEALVFRLPGATAAQSAWFAAAIRAEGIDARALADPGDTNVRVFWNWRFLVGPDPAAARARWPRTARHLDEAVDIPLSANLTADDCDQLVAAVTRVLPALPPG</sequence>
<dbReference type="PIRSF" id="PIRSF000390">
    <property type="entry name" value="PLP_StrS"/>
    <property type="match status" value="1"/>
</dbReference>
<evidence type="ECO:0000256" key="2">
    <source>
        <dbReference type="PIRSR" id="PIRSR000390-1"/>
    </source>
</evidence>
<dbReference type="RefSeq" id="WP_212817961.1">
    <property type="nucleotide sequence ID" value="NZ_AP023359.1"/>
</dbReference>
<dbReference type="KEGG" id="pry:Prubr_57970"/>
<comment type="cofactor">
    <cofactor evidence="1">
        <name>pyridoxal 5'-phosphate</name>
        <dbReference type="ChEBI" id="CHEBI:597326"/>
    </cofactor>
</comment>
<accession>A0A810N5U4</accession>
<reference evidence="6" key="1">
    <citation type="submission" date="2020-08" db="EMBL/GenBank/DDBJ databases">
        <title>Whole genome shotgun sequence of Polymorphospora rubra NBRC 101157.</title>
        <authorList>
            <person name="Komaki H."/>
            <person name="Tamura T."/>
        </authorList>
    </citation>
    <scope>NUCLEOTIDE SEQUENCE</scope>
    <source>
        <strain evidence="6">NBRC 101157</strain>
    </source>
</reference>
<evidence type="ECO:0000313" key="6">
    <source>
        <dbReference type="EMBL" id="BCJ68776.1"/>
    </source>
</evidence>
<gene>
    <name evidence="6" type="ORF">Prubr_57970</name>
</gene>
<dbReference type="Gene3D" id="3.40.640.10">
    <property type="entry name" value="Type I PLP-dependent aspartate aminotransferase-like (Major domain)"/>
    <property type="match status" value="1"/>
</dbReference>
<dbReference type="InterPro" id="IPR015422">
    <property type="entry name" value="PyrdxlP-dep_Trfase_small"/>
</dbReference>
<dbReference type="GO" id="GO:0008483">
    <property type="term" value="F:transaminase activity"/>
    <property type="evidence" value="ECO:0007669"/>
    <property type="project" value="UniProtKB-KW"/>
</dbReference>
<dbReference type="Pfam" id="PF01041">
    <property type="entry name" value="DegT_DnrJ_EryC1"/>
    <property type="match status" value="1"/>
</dbReference>